<keyword evidence="3 5" id="KW-1133">Transmembrane helix</keyword>
<dbReference type="EMBL" id="DS985241">
    <property type="protein sequence ID" value="EDV29870.1"/>
    <property type="molecule type" value="Genomic_DNA"/>
</dbReference>
<keyword evidence="4 5" id="KW-0472">Membrane</keyword>
<proteinExistence type="predicted"/>
<evidence type="ECO:0000256" key="3">
    <source>
        <dbReference type="ARBA" id="ARBA00022989"/>
    </source>
</evidence>
<dbReference type="FunCoup" id="B3RK65">
    <property type="interactions" value="285"/>
</dbReference>
<dbReference type="OMA" id="IHAVLIK"/>
<dbReference type="HOGENOM" id="CLU_044894_1_0_1"/>
<comment type="subcellular location">
    <subcellularLocation>
        <location evidence="1">Membrane</location>
        <topology evidence="1">Multi-pass membrane protein</topology>
    </subcellularLocation>
</comment>
<evidence type="ECO:0000259" key="6">
    <source>
        <dbReference type="Pfam" id="PF03151"/>
    </source>
</evidence>
<feature type="transmembrane region" description="Helical" evidence="5">
    <location>
        <begin position="89"/>
        <end position="111"/>
    </location>
</feature>
<evidence type="ECO:0000256" key="4">
    <source>
        <dbReference type="ARBA" id="ARBA00023136"/>
    </source>
</evidence>
<dbReference type="InParanoid" id="B3RK65"/>
<dbReference type="GO" id="GO:0036085">
    <property type="term" value="P:GDP-fucose import into Golgi lumen"/>
    <property type="evidence" value="ECO:0000318"/>
    <property type="project" value="GO_Central"/>
</dbReference>
<evidence type="ECO:0000256" key="1">
    <source>
        <dbReference type="ARBA" id="ARBA00004141"/>
    </source>
</evidence>
<reference evidence="7 8" key="1">
    <citation type="journal article" date="2008" name="Nature">
        <title>The Trichoplax genome and the nature of placozoans.</title>
        <authorList>
            <person name="Srivastava M."/>
            <person name="Begovic E."/>
            <person name="Chapman J."/>
            <person name="Putnam N.H."/>
            <person name="Hellsten U."/>
            <person name="Kawashima T."/>
            <person name="Kuo A."/>
            <person name="Mitros T."/>
            <person name="Salamov A."/>
            <person name="Carpenter M.L."/>
            <person name="Signorovitch A.Y."/>
            <person name="Moreno M.A."/>
            <person name="Kamm K."/>
            <person name="Grimwood J."/>
            <person name="Schmutz J."/>
            <person name="Shapiro H."/>
            <person name="Grigoriev I.V."/>
            <person name="Buss L.W."/>
            <person name="Schierwater B."/>
            <person name="Dellaporta S.L."/>
            <person name="Rokhsar D.S."/>
        </authorList>
    </citation>
    <scope>NUCLEOTIDE SEQUENCE [LARGE SCALE GENOMIC DNA]</scope>
    <source>
        <strain evidence="7 8">Grell-BS-1999</strain>
    </source>
</reference>
<gene>
    <name evidence="7" type="ORF">TRIADDRAFT_19759</name>
</gene>
<sequence>MPEKSLRSRSLQIATVVSAYWFISISMVFVNKYLLSSEDLKLDAPIFVTWFQCIIAVMICFGLGLIGNKFRGIEEFPAFEIDIKIAREVLPLSAVFVGMIMFNNLCLKYVGVAFYNVGRSLTTVFNVVLTYIILKQKTSLYAILTCLMIIFGFILGVEQEEGSKTTSNLFLGVFFGVLASLCVSLNAIYTKKILPHVNGNLWRLTLYNNLNASVIFIPLLLLNNELATLFKFSKIGSPYFWFILIISGLFGVAIGFISGLQIKITSPLTHNISGTAKACVQTIIAVSVTGDIKTTLWWLSNTLVLGGSAAYTYVKHSEMK</sequence>
<dbReference type="Proteomes" id="UP000009022">
    <property type="component" value="Unassembled WGS sequence"/>
</dbReference>
<feature type="transmembrane region" description="Helical" evidence="5">
    <location>
        <begin position="141"/>
        <end position="157"/>
    </location>
</feature>
<dbReference type="SUPFAM" id="SSF103481">
    <property type="entry name" value="Multidrug resistance efflux transporter EmrE"/>
    <property type="match status" value="1"/>
</dbReference>
<protein>
    <recommendedName>
        <fullName evidence="6">Sugar phosphate transporter domain-containing protein</fullName>
    </recommendedName>
</protein>
<evidence type="ECO:0000256" key="5">
    <source>
        <dbReference type="SAM" id="Phobius"/>
    </source>
</evidence>
<dbReference type="AlphaFoldDB" id="B3RK65"/>
<dbReference type="GO" id="GO:0015297">
    <property type="term" value="F:antiporter activity"/>
    <property type="evidence" value="ECO:0000318"/>
    <property type="project" value="GO_Central"/>
</dbReference>
<dbReference type="OrthoDB" id="5547497at2759"/>
<evidence type="ECO:0000256" key="2">
    <source>
        <dbReference type="ARBA" id="ARBA00022692"/>
    </source>
</evidence>
<feature type="transmembrane region" description="Helical" evidence="5">
    <location>
        <begin position="169"/>
        <end position="189"/>
    </location>
</feature>
<feature type="transmembrane region" description="Helical" evidence="5">
    <location>
        <begin position="12"/>
        <end position="35"/>
    </location>
</feature>
<name>B3RK65_TRIAD</name>
<dbReference type="InterPro" id="IPR004853">
    <property type="entry name" value="Sugar_P_trans_dom"/>
</dbReference>
<dbReference type="KEGG" id="tad:TRIADDRAFT_19759"/>
<evidence type="ECO:0000313" key="7">
    <source>
        <dbReference type="EMBL" id="EDV29870.1"/>
    </source>
</evidence>
<feature type="domain" description="Sugar phosphate transporter" evidence="6">
    <location>
        <begin position="12"/>
        <end position="294"/>
    </location>
</feature>
<dbReference type="STRING" id="10228.B3RK65"/>
<dbReference type="PANTHER" id="PTHR11132">
    <property type="entry name" value="SOLUTE CARRIER FAMILY 35"/>
    <property type="match status" value="1"/>
</dbReference>
<dbReference type="InterPro" id="IPR037185">
    <property type="entry name" value="EmrE-like"/>
</dbReference>
<dbReference type="GO" id="GO:0016020">
    <property type="term" value="C:membrane"/>
    <property type="evidence" value="ECO:0007669"/>
    <property type="project" value="UniProtKB-SubCell"/>
</dbReference>
<keyword evidence="8" id="KW-1185">Reference proteome</keyword>
<dbReference type="Pfam" id="PF03151">
    <property type="entry name" value="TPT"/>
    <property type="match status" value="1"/>
</dbReference>
<feature type="transmembrane region" description="Helical" evidence="5">
    <location>
        <begin position="201"/>
        <end position="219"/>
    </location>
</feature>
<feature type="transmembrane region" description="Helical" evidence="5">
    <location>
        <begin position="117"/>
        <end position="134"/>
    </location>
</feature>
<dbReference type="GeneID" id="6749566"/>
<dbReference type="GO" id="GO:0005457">
    <property type="term" value="F:GDP-fucose transmembrane transporter activity"/>
    <property type="evidence" value="ECO:0000318"/>
    <property type="project" value="GO_Central"/>
</dbReference>
<organism evidence="7 8">
    <name type="scientific">Trichoplax adhaerens</name>
    <name type="common">Trichoplax reptans</name>
    <dbReference type="NCBI Taxonomy" id="10228"/>
    <lineage>
        <taxon>Eukaryota</taxon>
        <taxon>Metazoa</taxon>
        <taxon>Placozoa</taxon>
        <taxon>Uniplacotomia</taxon>
        <taxon>Trichoplacea</taxon>
        <taxon>Trichoplacidae</taxon>
        <taxon>Trichoplax</taxon>
    </lineage>
</organism>
<feature type="transmembrane region" description="Helical" evidence="5">
    <location>
        <begin position="239"/>
        <end position="260"/>
    </location>
</feature>
<dbReference type="PhylomeDB" id="B3RK65"/>
<feature type="transmembrane region" description="Helical" evidence="5">
    <location>
        <begin position="47"/>
        <end position="68"/>
    </location>
</feature>
<dbReference type="eggNOG" id="KOG1442">
    <property type="taxonomic scope" value="Eukaryota"/>
</dbReference>
<accession>B3RK65</accession>
<dbReference type="CTD" id="6749566"/>
<evidence type="ECO:0000313" key="8">
    <source>
        <dbReference type="Proteomes" id="UP000009022"/>
    </source>
</evidence>
<dbReference type="InterPro" id="IPR050186">
    <property type="entry name" value="TPT_transporter"/>
</dbReference>
<keyword evidence="2 5" id="KW-0812">Transmembrane</keyword>
<dbReference type="GO" id="GO:0005794">
    <property type="term" value="C:Golgi apparatus"/>
    <property type="evidence" value="ECO:0000318"/>
    <property type="project" value="GO_Central"/>
</dbReference>
<dbReference type="RefSeq" id="XP_002109072.1">
    <property type="nucleotide sequence ID" value="XM_002109036.1"/>
</dbReference>